<keyword evidence="1" id="KW-0732">Signal</keyword>
<feature type="non-terminal residue" evidence="3">
    <location>
        <position position="127"/>
    </location>
</feature>
<dbReference type="Proteomes" id="UP000786185">
    <property type="component" value="Unassembled WGS sequence"/>
</dbReference>
<dbReference type="InterPro" id="IPR027385">
    <property type="entry name" value="Beta-barrel_OMP"/>
</dbReference>
<dbReference type="Gene3D" id="2.40.160.20">
    <property type="match status" value="1"/>
</dbReference>
<comment type="caution">
    <text evidence="3">The sequence shown here is derived from an EMBL/GenBank/DDBJ whole genome shotgun (WGS) entry which is preliminary data.</text>
</comment>
<accession>A0AAW4BGX7</accession>
<proteinExistence type="predicted"/>
<evidence type="ECO:0000313" key="4">
    <source>
        <dbReference type="Proteomes" id="UP000786185"/>
    </source>
</evidence>
<evidence type="ECO:0000259" key="2">
    <source>
        <dbReference type="Pfam" id="PF13505"/>
    </source>
</evidence>
<dbReference type="EMBL" id="SCLC01000838">
    <property type="protein sequence ID" value="MBF4437315.1"/>
    <property type="molecule type" value="Genomic_DNA"/>
</dbReference>
<evidence type="ECO:0000313" key="3">
    <source>
        <dbReference type="EMBL" id="MBF4437315.1"/>
    </source>
</evidence>
<feature type="domain" description="Outer membrane protein beta-barrel" evidence="2">
    <location>
        <begin position="4"/>
        <end position="113"/>
    </location>
</feature>
<dbReference type="AlphaFoldDB" id="A0AAW4BGX7"/>
<name>A0AAW4BGX7_VIBAN</name>
<dbReference type="InterPro" id="IPR011250">
    <property type="entry name" value="OMP/PagP_B-barrel"/>
</dbReference>
<sequence length="127" mass="13755">SIDGFYLGAGYGSTDFDDNNMFKDEINLPMSSDSGNAVKIIAGYQFNRIVSLETQYTNYGNIDVKTYKPFSGAVNGQLKLEHQSYTVAANVGYTFNNGLRPFGTIGLGSIEMKQGSWSDNGGVVRVG</sequence>
<protein>
    <submittedName>
        <fullName evidence="3">Porin family protein</fullName>
    </submittedName>
</protein>
<organism evidence="3 4">
    <name type="scientific">Vibrio anguillarum</name>
    <name type="common">Listonella anguillarum</name>
    <dbReference type="NCBI Taxonomy" id="55601"/>
    <lineage>
        <taxon>Bacteria</taxon>
        <taxon>Pseudomonadati</taxon>
        <taxon>Pseudomonadota</taxon>
        <taxon>Gammaproteobacteria</taxon>
        <taxon>Vibrionales</taxon>
        <taxon>Vibrionaceae</taxon>
        <taxon>Vibrio</taxon>
    </lineage>
</organism>
<dbReference type="Pfam" id="PF13505">
    <property type="entry name" value="OMP_b-brl"/>
    <property type="match status" value="1"/>
</dbReference>
<gene>
    <name evidence="3" type="ORF">ERJ77_23095</name>
</gene>
<reference evidence="3" key="1">
    <citation type="journal article" date="2021" name="PeerJ">
        <title>Analysis of 44 Vibrio anguillarum genomes reveals high genetic diversity.</title>
        <authorList>
            <person name="Hansen M.J."/>
            <person name="Dalsgaard I."/>
        </authorList>
    </citation>
    <scope>NUCLEOTIDE SEQUENCE</scope>
    <source>
        <strain evidence="3">850617-1/1</strain>
    </source>
</reference>
<dbReference type="SUPFAM" id="SSF56925">
    <property type="entry name" value="OMPA-like"/>
    <property type="match status" value="1"/>
</dbReference>
<feature type="non-terminal residue" evidence="3">
    <location>
        <position position="1"/>
    </location>
</feature>
<evidence type="ECO:0000256" key="1">
    <source>
        <dbReference type="ARBA" id="ARBA00022729"/>
    </source>
</evidence>